<gene>
    <name evidence="1" type="ORF">QAD02_010402</name>
</gene>
<organism evidence="1 2">
    <name type="scientific">Eretmocerus hayati</name>
    <dbReference type="NCBI Taxonomy" id="131215"/>
    <lineage>
        <taxon>Eukaryota</taxon>
        <taxon>Metazoa</taxon>
        <taxon>Ecdysozoa</taxon>
        <taxon>Arthropoda</taxon>
        <taxon>Hexapoda</taxon>
        <taxon>Insecta</taxon>
        <taxon>Pterygota</taxon>
        <taxon>Neoptera</taxon>
        <taxon>Endopterygota</taxon>
        <taxon>Hymenoptera</taxon>
        <taxon>Apocrita</taxon>
        <taxon>Proctotrupomorpha</taxon>
        <taxon>Chalcidoidea</taxon>
        <taxon>Aphelinidae</taxon>
        <taxon>Aphelininae</taxon>
        <taxon>Eretmocerus</taxon>
    </lineage>
</organism>
<dbReference type="EMBL" id="CM056744">
    <property type="protein sequence ID" value="KAJ8668739.1"/>
    <property type="molecule type" value="Genomic_DNA"/>
</dbReference>
<protein>
    <submittedName>
        <fullName evidence="1">Uncharacterized protein</fullName>
    </submittedName>
</protein>
<evidence type="ECO:0000313" key="1">
    <source>
        <dbReference type="EMBL" id="KAJ8668739.1"/>
    </source>
</evidence>
<proteinExistence type="predicted"/>
<comment type="caution">
    <text evidence="1">The sequence shown here is derived from an EMBL/GenBank/DDBJ whole genome shotgun (WGS) entry which is preliminary data.</text>
</comment>
<reference evidence="1" key="1">
    <citation type="submission" date="2023-04" db="EMBL/GenBank/DDBJ databases">
        <title>A chromosome-level genome assembly of the parasitoid wasp Eretmocerus hayati.</title>
        <authorList>
            <person name="Zhong Y."/>
            <person name="Liu S."/>
            <person name="Liu Y."/>
        </authorList>
    </citation>
    <scope>NUCLEOTIDE SEQUENCE</scope>
    <source>
        <strain evidence="1">ZJU_SS_LIU_2023</strain>
    </source>
</reference>
<dbReference type="Proteomes" id="UP001239111">
    <property type="component" value="Chromosome 4"/>
</dbReference>
<accession>A0ACC2NBY0</accession>
<evidence type="ECO:0000313" key="2">
    <source>
        <dbReference type="Proteomes" id="UP001239111"/>
    </source>
</evidence>
<keyword evidence="2" id="KW-1185">Reference proteome</keyword>
<sequence>MSKTKESRTEWGQNSREQREIANGKVGEPITGTNQNDWMPSIQPPKDAAMNISSQSVLQEVEESLRQPRQQYHSVKFIPLGTVVTTEQQDPKSVTLETATEKNHTHTDSLLTTESTEHERMNPSSAGTVQPKDSIISPYLYERQNDPKTRYIPLVPIENLYSSNSVAGMSMTVESASQIASGSVDQNSGSSYEEQR</sequence>
<name>A0ACC2NBY0_9HYME</name>